<evidence type="ECO:0000256" key="1">
    <source>
        <dbReference type="SAM" id="Phobius"/>
    </source>
</evidence>
<protein>
    <recommendedName>
        <fullName evidence="4">DUF1648 domain-containing protein</fullName>
    </recommendedName>
</protein>
<sequence length="127" mass="13674">MKPSKRSQNKRAFSTAAAKPAIPLIKYLYSSLTMSILTILAVLLSQKSLPPQIPLFYGLPEGEEQLTTSFGLIIPGVVSLIVAGINTLISLLLDNQFLQKSLILTSLAISAFSLVTTLKIILLVGSF</sequence>
<dbReference type="Proteomes" id="UP000034690">
    <property type="component" value="Unassembled WGS sequence"/>
</dbReference>
<comment type="caution">
    <text evidence="2">The sequence shown here is derived from an EMBL/GenBank/DDBJ whole genome shotgun (WGS) entry which is preliminary data.</text>
</comment>
<proteinExistence type="predicted"/>
<accession>A0A0G0NMN6</accession>
<name>A0A0G0NMN6_9BACT</name>
<dbReference type="EMBL" id="LBWQ01000005">
    <property type="protein sequence ID" value="KKR14076.1"/>
    <property type="molecule type" value="Genomic_DNA"/>
</dbReference>
<keyword evidence="1" id="KW-0472">Membrane</keyword>
<gene>
    <name evidence="2" type="ORF">UT40_C0005G0005</name>
</gene>
<organism evidence="2 3">
    <name type="scientific">Candidatus Woesebacteria bacterium GW2011_GWA1_39_21b</name>
    <dbReference type="NCBI Taxonomy" id="1618551"/>
    <lineage>
        <taxon>Bacteria</taxon>
        <taxon>Candidatus Woeseibacteriota</taxon>
    </lineage>
</organism>
<feature type="transmembrane region" description="Helical" evidence="1">
    <location>
        <begin position="66"/>
        <end position="89"/>
    </location>
</feature>
<evidence type="ECO:0008006" key="4">
    <source>
        <dbReference type="Google" id="ProtNLM"/>
    </source>
</evidence>
<keyword evidence="1" id="KW-1133">Transmembrane helix</keyword>
<keyword evidence="1" id="KW-0812">Transmembrane</keyword>
<reference evidence="2 3" key="1">
    <citation type="journal article" date="2015" name="Nature">
        <title>rRNA introns, odd ribosomes, and small enigmatic genomes across a large radiation of phyla.</title>
        <authorList>
            <person name="Brown C.T."/>
            <person name="Hug L.A."/>
            <person name="Thomas B.C."/>
            <person name="Sharon I."/>
            <person name="Castelle C.J."/>
            <person name="Singh A."/>
            <person name="Wilkins M.J."/>
            <person name="Williams K.H."/>
            <person name="Banfield J.F."/>
        </authorList>
    </citation>
    <scope>NUCLEOTIDE SEQUENCE [LARGE SCALE GENOMIC DNA]</scope>
</reference>
<feature type="transmembrane region" description="Helical" evidence="1">
    <location>
        <begin position="27"/>
        <end position="46"/>
    </location>
</feature>
<dbReference type="AlphaFoldDB" id="A0A0G0NMN6"/>
<evidence type="ECO:0000313" key="3">
    <source>
        <dbReference type="Proteomes" id="UP000034690"/>
    </source>
</evidence>
<feature type="transmembrane region" description="Helical" evidence="1">
    <location>
        <begin position="101"/>
        <end position="124"/>
    </location>
</feature>
<evidence type="ECO:0000313" key="2">
    <source>
        <dbReference type="EMBL" id="KKR14076.1"/>
    </source>
</evidence>